<protein>
    <submittedName>
        <fullName evidence="1">Uncharacterized protein</fullName>
    </submittedName>
</protein>
<evidence type="ECO:0000313" key="2">
    <source>
        <dbReference type="Proteomes" id="UP000033187"/>
    </source>
</evidence>
<dbReference type="EMBL" id="LN829119">
    <property type="protein sequence ID" value="CPR15237.1"/>
    <property type="molecule type" value="Genomic_DNA"/>
</dbReference>
<dbReference type="OrthoDB" id="7933619at2"/>
<dbReference type="KEGG" id="fil:BN1229_v1_0264"/>
<organism evidence="1 2">
    <name type="scientific">Candidatus Filomicrobium marinum</name>
    <dbReference type="NCBI Taxonomy" id="1608628"/>
    <lineage>
        <taxon>Bacteria</taxon>
        <taxon>Pseudomonadati</taxon>
        <taxon>Pseudomonadota</taxon>
        <taxon>Alphaproteobacteria</taxon>
        <taxon>Hyphomicrobiales</taxon>
        <taxon>Hyphomicrobiaceae</taxon>
        <taxon>Filomicrobium</taxon>
    </lineage>
</organism>
<evidence type="ECO:0000313" key="1">
    <source>
        <dbReference type="EMBL" id="CPR15237.1"/>
    </source>
</evidence>
<dbReference type="AlphaFoldDB" id="A0A0D6J9W4"/>
<dbReference type="KEGG" id="fiy:BN1229_v1_0268"/>
<accession>A0A0D6J9W4</accession>
<keyword evidence="2" id="KW-1185">Reference proteome</keyword>
<proteinExistence type="predicted"/>
<sequence>MLVFALGLVGITCFGATADARIECRNGSQLVGGNWISTPYCEDQRVAEVAAEYGMRVSADAIRKNPNVKKEVCRLIGQDIRVDMACQTVLPQLRGRGL</sequence>
<dbReference type="Proteomes" id="UP000033187">
    <property type="component" value="Chromosome 1"/>
</dbReference>
<gene>
    <name evidence="1" type="ORF">YBN1229_v1_0268</name>
</gene>
<dbReference type="RefSeq" id="WP_046475721.1">
    <property type="nucleotide sequence ID" value="NZ_LN829118.1"/>
</dbReference>
<reference evidence="2" key="1">
    <citation type="submission" date="2015-02" db="EMBL/GenBank/DDBJ databases">
        <authorList>
            <person name="Chooi Y.-H."/>
        </authorList>
    </citation>
    <scope>NUCLEOTIDE SEQUENCE [LARGE SCALE GENOMIC DNA]</scope>
    <source>
        <strain evidence="2">strain Y</strain>
    </source>
</reference>
<name>A0A0D6J9W4_9HYPH</name>